<comment type="cofactor">
    <cofactor evidence="1 2">
        <name>Zn(2+)</name>
        <dbReference type="ChEBI" id="CHEBI:29105"/>
    </cofactor>
    <text evidence="1 2">Binds 1 zinc ion per subunit.</text>
</comment>
<dbReference type="GO" id="GO:0008270">
    <property type="term" value="F:zinc ion binding"/>
    <property type="evidence" value="ECO:0007669"/>
    <property type="project" value="UniProtKB-UniRule"/>
</dbReference>
<dbReference type="PROSITE" id="PS51864">
    <property type="entry name" value="ASTACIN"/>
    <property type="match status" value="1"/>
</dbReference>
<dbReference type="GO" id="GO:0006508">
    <property type="term" value="P:proteolysis"/>
    <property type="evidence" value="ECO:0007669"/>
    <property type="project" value="UniProtKB-KW"/>
</dbReference>
<dbReference type="PANTHER" id="PTHR10127:SF814">
    <property type="entry name" value="MEPRIN A SUBUNIT BETA"/>
    <property type="match status" value="1"/>
</dbReference>
<gene>
    <name evidence="4" type="ORF">ILUMI_21348</name>
</gene>
<proteinExistence type="predicted"/>
<dbReference type="InterPro" id="IPR001506">
    <property type="entry name" value="Peptidase_M12A"/>
</dbReference>
<feature type="binding site" evidence="1">
    <location>
        <position position="133"/>
    </location>
    <ligand>
        <name>Zn(2+)</name>
        <dbReference type="ChEBI" id="CHEBI:29105"/>
        <note>catalytic</note>
    </ligand>
</feature>
<dbReference type="PANTHER" id="PTHR10127">
    <property type="entry name" value="DISCOIDIN, CUB, EGF, LAMININ , AND ZINC METALLOPROTEASE DOMAIN CONTAINING"/>
    <property type="match status" value="1"/>
</dbReference>
<dbReference type="Pfam" id="PF01400">
    <property type="entry name" value="Astacin"/>
    <property type="match status" value="1"/>
</dbReference>
<organism evidence="4 5">
    <name type="scientific">Ignelater luminosus</name>
    <name type="common">Cucubano</name>
    <name type="synonym">Pyrophorus luminosus</name>
    <dbReference type="NCBI Taxonomy" id="2038154"/>
    <lineage>
        <taxon>Eukaryota</taxon>
        <taxon>Metazoa</taxon>
        <taxon>Ecdysozoa</taxon>
        <taxon>Arthropoda</taxon>
        <taxon>Hexapoda</taxon>
        <taxon>Insecta</taxon>
        <taxon>Pterygota</taxon>
        <taxon>Neoptera</taxon>
        <taxon>Endopterygota</taxon>
        <taxon>Coleoptera</taxon>
        <taxon>Polyphaga</taxon>
        <taxon>Elateriformia</taxon>
        <taxon>Elateroidea</taxon>
        <taxon>Elateridae</taxon>
        <taxon>Agrypninae</taxon>
        <taxon>Pyrophorini</taxon>
        <taxon>Ignelater</taxon>
    </lineage>
</organism>
<evidence type="ECO:0000259" key="3">
    <source>
        <dbReference type="PROSITE" id="PS51864"/>
    </source>
</evidence>
<keyword evidence="1 2" id="KW-0862">Zinc</keyword>
<keyword evidence="1 2" id="KW-0479">Metal-binding</keyword>
<dbReference type="EC" id="3.4.24.-" evidence="2"/>
<dbReference type="GO" id="GO:0004222">
    <property type="term" value="F:metalloendopeptidase activity"/>
    <property type="evidence" value="ECO:0007669"/>
    <property type="project" value="UniProtKB-UniRule"/>
</dbReference>
<dbReference type="InterPro" id="IPR006026">
    <property type="entry name" value="Peptidase_Metallo"/>
</dbReference>
<dbReference type="EMBL" id="VTPC01090128">
    <property type="protein sequence ID" value="KAF2884815.1"/>
    <property type="molecule type" value="Genomic_DNA"/>
</dbReference>
<evidence type="ECO:0000313" key="5">
    <source>
        <dbReference type="Proteomes" id="UP000801492"/>
    </source>
</evidence>
<dbReference type="SUPFAM" id="SSF55486">
    <property type="entry name" value="Metalloproteases ('zincins'), catalytic domain"/>
    <property type="match status" value="1"/>
</dbReference>
<comment type="caution">
    <text evidence="4">The sequence shown here is derived from an EMBL/GenBank/DDBJ whole genome shotgun (WGS) entry which is preliminary data.</text>
</comment>
<dbReference type="CDD" id="cd04280">
    <property type="entry name" value="ZnMc_astacin_like"/>
    <property type="match status" value="1"/>
</dbReference>
<dbReference type="InterPro" id="IPR034035">
    <property type="entry name" value="Astacin-like_dom"/>
</dbReference>
<keyword evidence="1 2" id="KW-0645">Protease</keyword>
<sequence>MNYNYIAKLLASWTPESKQHMWQLSGQFEGDIILPPGTRNGIIGWQYHWNNGEIPYVLSSDFTEDEKTFIINTLQTEYARTCIKMRPKQWWELHYVYVTGKDTGCWSSVGKRWGKQELNLQKDGCLWYGTIVHEFLHAAGFFHQQSAPERDDYVTILWQNILPGKESNFNKYSSNVVTSFGKKYDYDSIMHYDKYAFSSNGEPTILPNVSILFFVKVKKQIRKRIETILHLASRSA</sequence>
<name>A0A8K0CJ17_IGNLU</name>
<feature type="domain" description="Peptidase M12A" evidence="3">
    <location>
        <begin position="40"/>
        <end position="236"/>
    </location>
</feature>
<dbReference type="Proteomes" id="UP000801492">
    <property type="component" value="Unassembled WGS sequence"/>
</dbReference>
<accession>A0A8K0CJ17</accession>
<keyword evidence="1 2" id="KW-0378">Hydrolase</keyword>
<dbReference type="Gene3D" id="3.40.390.10">
    <property type="entry name" value="Collagenase (Catalytic Domain)"/>
    <property type="match status" value="1"/>
</dbReference>
<dbReference type="PRINTS" id="PR00480">
    <property type="entry name" value="ASTACIN"/>
</dbReference>
<feature type="binding site" evidence="1">
    <location>
        <position position="143"/>
    </location>
    <ligand>
        <name>Zn(2+)</name>
        <dbReference type="ChEBI" id="CHEBI:29105"/>
        <note>catalytic</note>
    </ligand>
</feature>
<dbReference type="SMART" id="SM00235">
    <property type="entry name" value="ZnMc"/>
    <property type="match status" value="1"/>
</dbReference>
<comment type="caution">
    <text evidence="1">Lacks conserved residue(s) required for the propagation of feature annotation.</text>
</comment>
<dbReference type="AlphaFoldDB" id="A0A8K0CJ17"/>
<evidence type="ECO:0000256" key="2">
    <source>
        <dbReference type="RuleBase" id="RU361183"/>
    </source>
</evidence>
<dbReference type="OrthoDB" id="6665824at2759"/>
<reference evidence="4" key="1">
    <citation type="submission" date="2019-08" db="EMBL/GenBank/DDBJ databases">
        <title>The genome of the North American firefly Photinus pyralis.</title>
        <authorList>
            <consortium name="Photinus pyralis genome working group"/>
            <person name="Fallon T.R."/>
            <person name="Sander Lower S.E."/>
            <person name="Weng J.-K."/>
        </authorList>
    </citation>
    <scope>NUCLEOTIDE SEQUENCE</scope>
    <source>
        <strain evidence="4">TRF0915ILg1</strain>
        <tissue evidence="4">Whole body</tissue>
    </source>
</reference>
<keyword evidence="5" id="KW-1185">Reference proteome</keyword>
<keyword evidence="1 2" id="KW-0482">Metalloprotease</keyword>
<protein>
    <recommendedName>
        <fullName evidence="2">Metalloendopeptidase</fullName>
        <ecNumber evidence="2">3.4.24.-</ecNumber>
    </recommendedName>
</protein>
<evidence type="ECO:0000256" key="1">
    <source>
        <dbReference type="PROSITE-ProRule" id="PRU01211"/>
    </source>
</evidence>
<feature type="active site" evidence="1">
    <location>
        <position position="134"/>
    </location>
</feature>
<dbReference type="InterPro" id="IPR024079">
    <property type="entry name" value="MetalloPept_cat_dom_sf"/>
</dbReference>
<evidence type="ECO:0000313" key="4">
    <source>
        <dbReference type="EMBL" id="KAF2884815.1"/>
    </source>
</evidence>
<feature type="binding site" evidence="1">
    <location>
        <position position="137"/>
    </location>
    <ligand>
        <name>Zn(2+)</name>
        <dbReference type="ChEBI" id="CHEBI:29105"/>
        <note>catalytic</note>
    </ligand>
</feature>